<evidence type="ECO:0000256" key="1">
    <source>
        <dbReference type="SAM" id="Phobius"/>
    </source>
</evidence>
<evidence type="ECO:0000313" key="3">
    <source>
        <dbReference type="Proteomes" id="UP000033684"/>
    </source>
</evidence>
<gene>
    <name evidence="2" type="ORF">VZ94_18930</name>
</gene>
<dbReference type="EMBL" id="LAJX01000245">
    <property type="protein sequence ID" value="KJV05340.1"/>
    <property type="molecule type" value="Genomic_DNA"/>
</dbReference>
<dbReference type="Proteomes" id="UP000033684">
    <property type="component" value="Unassembled WGS sequence"/>
</dbReference>
<sequence>MKIKHGTIKRLAIKSLTTCLIGLVVVLTSLAVFFVTLPWWLKTHWHDLAQQQLKIDSSLSDFQIHYFPLSLSVTGVTLNDTEHKPIIQLEELTLALDIRAGLAKRALVIEQVKLNKPQIFFKQSQKRRAQYR</sequence>
<keyword evidence="1" id="KW-1133">Transmembrane helix</keyword>
<reference evidence="3" key="1">
    <citation type="submission" date="2015-03" db="EMBL/GenBank/DDBJ databases">
        <title>Draft genome sequence of a novel methanotroph (Sn10-6) isolated from flooded ricefield rhizosphere in India.</title>
        <authorList>
            <person name="Pandit P.S."/>
            <person name="Pore S.D."/>
            <person name="Arora P."/>
            <person name="Kapse N.G."/>
            <person name="Dhakephalkar P.K."/>
            <person name="Rahalkar M.C."/>
        </authorList>
    </citation>
    <scope>NUCLEOTIDE SEQUENCE [LARGE SCALE GENOMIC DNA]</scope>
    <source>
        <strain evidence="3">Sn10-6</strain>
    </source>
</reference>
<reference evidence="2 3" key="2">
    <citation type="journal article" date="2016" name="Microb. Ecol.">
        <title>Genome Characteristics of a Novel Type I Methanotroph (Sn10-6) Isolated from a Flooded Indian Rice Field.</title>
        <authorList>
            <person name="Rahalkar M.C."/>
            <person name="Pandit P.S."/>
            <person name="Dhakephalkar P.K."/>
            <person name="Pore S."/>
            <person name="Arora P."/>
            <person name="Kapse N."/>
        </authorList>
    </citation>
    <scope>NUCLEOTIDE SEQUENCE [LARGE SCALE GENOMIC DNA]</scope>
    <source>
        <strain evidence="2 3">Sn10-6</strain>
    </source>
</reference>
<evidence type="ECO:0000313" key="2">
    <source>
        <dbReference type="EMBL" id="KJV05340.1"/>
    </source>
</evidence>
<dbReference type="AlphaFoldDB" id="A0A0F3IEU6"/>
<keyword evidence="1" id="KW-0812">Transmembrane</keyword>
<name>A0A0F3IEU6_9GAMM</name>
<evidence type="ECO:0008006" key="4">
    <source>
        <dbReference type="Google" id="ProtNLM"/>
    </source>
</evidence>
<proteinExistence type="predicted"/>
<dbReference type="Pfam" id="PF05359">
    <property type="entry name" value="DUF748"/>
    <property type="match status" value="1"/>
</dbReference>
<feature type="transmembrane region" description="Helical" evidence="1">
    <location>
        <begin position="20"/>
        <end position="41"/>
    </location>
</feature>
<dbReference type="RefSeq" id="WP_045780424.1">
    <property type="nucleotide sequence ID" value="NZ_LAJX01000245.1"/>
</dbReference>
<protein>
    <recommendedName>
        <fullName evidence="4">AsmA domain-containing protein</fullName>
    </recommendedName>
</protein>
<keyword evidence="1" id="KW-0472">Membrane</keyword>
<keyword evidence="3" id="KW-1185">Reference proteome</keyword>
<dbReference type="InterPro" id="IPR008023">
    <property type="entry name" value="DUF748"/>
</dbReference>
<comment type="caution">
    <text evidence="2">The sequence shown here is derived from an EMBL/GenBank/DDBJ whole genome shotgun (WGS) entry which is preliminary data.</text>
</comment>
<organism evidence="2 3">
    <name type="scientific">Methylocucumis oryzae</name>
    <dbReference type="NCBI Taxonomy" id="1632867"/>
    <lineage>
        <taxon>Bacteria</taxon>
        <taxon>Pseudomonadati</taxon>
        <taxon>Pseudomonadota</taxon>
        <taxon>Gammaproteobacteria</taxon>
        <taxon>Methylococcales</taxon>
        <taxon>Methylococcaceae</taxon>
        <taxon>Methylocucumis</taxon>
    </lineage>
</organism>
<accession>A0A0F3IEU6</accession>